<evidence type="ECO:0000313" key="2">
    <source>
        <dbReference type="Proteomes" id="UP001177670"/>
    </source>
</evidence>
<sequence length="205" mass="24326">MAVSFEDSFRKLMKERDDIIADLLSFDIFWMNYSKNNTIDSLQKRFNDSVPLIDAFEKVQFRIMSLIAGSIYEATYNEFTECFEYTYYNLIGFVRGYLKRLRLPELLEQRDRICVALRRFEAFWIFKTSYGENIQIHALEERFVRSIRLLNEFKEVQTSIANIVAGTPEEAIYGQCYENFKSIYEVMDSVRNFLKVARNPAFCNC</sequence>
<gene>
    <name evidence="1" type="ORF">K0M31_001131</name>
</gene>
<comment type="caution">
    <text evidence="1">The sequence shown here is derived from an EMBL/GenBank/DDBJ whole genome shotgun (WGS) entry which is preliminary data.</text>
</comment>
<name>A0AA40GG31_9HYME</name>
<keyword evidence="2" id="KW-1185">Reference proteome</keyword>
<dbReference type="Proteomes" id="UP001177670">
    <property type="component" value="Unassembled WGS sequence"/>
</dbReference>
<dbReference type="EMBL" id="JAHYIQ010000001">
    <property type="protein sequence ID" value="KAK1136585.1"/>
    <property type="molecule type" value="Genomic_DNA"/>
</dbReference>
<dbReference type="AlphaFoldDB" id="A0AA40GG31"/>
<evidence type="ECO:0000313" key="1">
    <source>
        <dbReference type="EMBL" id="KAK1136585.1"/>
    </source>
</evidence>
<proteinExistence type="predicted"/>
<reference evidence="1" key="1">
    <citation type="submission" date="2021-10" db="EMBL/GenBank/DDBJ databases">
        <title>Melipona bicolor Genome sequencing and assembly.</title>
        <authorList>
            <person name="Araujo N.S."/>
            <person name="Arias M.C."/>
        </authorList>
    </citation>
    <scope>NUCLEOTIDE SEQUENCE</scope>
    <source>
        <strain evidence="1">USP_2M_L1-L4_2017</strain>
        <tissue evidence="1">Whole body</tissue>
    </source>
</reference>
<organism evidence="1 2">
    <name type="scientific">Melipona bicolor</name>
    <dbReference type="NCBI Taxonomy" id="60889"/>
    <lineage>
        <taxon>Eukaryota</taxon>
        <taxon>Metazoa</taxon>
        <taxon>Ecdysozoa</taxon>
        <taxon>Arthropoda</taxon>
        <taxon>Hexapoda</taxon>
        <taxon>Insecta</taxon>
        <taxon>Pterygota</taxon>
        <taxon>Neoptera</taxon>
        <taxon>Endopterygota</taxon>
        <taxon>Hymenoptera</taxon>
        <taxon>Apocrita</taxon>
        <taxon>Aculeata</taxon>
        <taxon>Apoidea</taxon>
        <taxon>Anthophila</taxon>
        <taxon>Apidae</taxon>
        <taxon>Melipona</taxon>
    </lineage>
</organism>
<accession>A0AA40GG31</accession>
<protein>
    <submittedName>
        <fullName evidence="1">Uncharacterized protein</fullName>
    </submittedName>
</protein>